<accession>A0ABV1KP52</accession>
<sequence>MTVEKSKIDMIAKSNFDIRLKDGAVTSLKFLRDAFDTQYILRDKRFGDVFVAYRKPNEDWTSLSTLALAQKGLVDIAVSADGSKYDTCYDSDDDGKLAIGLDISFEIDQDCLNYTVHITNQSDQAIEIGDLSIPFPMNSAYEWGTKPHESVLRHAFVSGHNSYMFWMRCNSVGPYLTMTTANDTKLEYFDLYSEEESPKGNRELRAYIHSKAQGQIATEKGTKWRQPHTGALLTPKGAQGDSVTYPFKFYWAKDYDDVRNTIVDEGLIDIQVIPGMTVPNDLFAMFYLRTKQPIESVTPEFPDDTELTYVGKRGDDLHVYKVKFGKLGENLVTVRYGGGKQTYLEFFATEPVETLIHKRAAFIAKTQYRDPSKWYNGLLAEWNMETEVLLGPDNYDRIKGWRIYEVTCDDPGLCKPAYLAAKNAEFPVEQEIEALEYYIEHFVWGGLQRTEQEEYPYGIYGIPDWNVLRSSEDEGPKGKTHIWRIYDYPHIALMYWSMYRVTKNYPHLRTRLSKETYLERAYRTAVAMFTIPQETGEWSAYKTGLYNELIIEDLICELKAVGSLEKAYRLEKHWKKKTIHFVNENADMFGSEYPFDSTGFESTHALAKYAMKHAVKSVGEQPDRNAEEVITQSNAVKFMEAQIEANIFCRGWLSPAYYLYGSDYRGESNGAYTLSYMSQMGGWALLDYALDYSSNPHEYLRLGYASMLSSWALMNTGTPESNYGYWYPGQANDGSAGGGFEPSPFGQTWLEQDHHRGSWYYSCEIDLGFCGALRGAATILADDPIFGLFCYGGDYSQVDGGYEITMKDGVRRRFHVLLGEFKASLHIDTDHISATTPIFVQEDRSEIRFRIESHAEVQHIVTLTVSCLPIGEYGIYVDKSKILSVKGGVEAVVPLIVDTQGATIRVMKE</sequence>
<reference evidence="1 2" key="1">
    <citation type="journal article" date="2023" name="Genome Announc.">
        <title>Pan-Genome Analyses of the Genus Cohnella and Proposal of the Novel Species Cohnella silvisoli sp. nov., Isolated from Forest Soil.</title>
        <authorList>
            <person name="Wang C."/>
            <person name="Mao L."/>
            <person name="Bao G."/>
            <person name="Zhu H."/>
        </authorList>
    </citation>
    <scope>NUCLEOTIDE SEQUENCE [LARGE SCALE GENOMIC DNA]</scope>
    <source>
        <strain evidence="1 2">NL03-T5-1</strain>
    </source>
</reference>
<dbReference type="InterPro" id="IPR043750">
    <property type="entry name" value="DUF5695"/>
</dbReference>
<evidence type="ECO:0000313" key="2">
    <source>
        <dbReference type="Proteomes" id="UP001493487"/>
    </source>
</evidence>
<proteinExistence type="predicted"/>
<comment type="caution">
    <text evidence="1">The sequence shown here is derived from an EMBL/GenBank/DDBJ whole genome shotgun (WGS) entry which is preliminary data.</text>
</comment>
<organism evidence="1 2">
    <name type="scientific">Cohnella silvisoli</name>
    <dbReference type="NCBI Taxonomy" id="2873699"/>
    <lineage>
        <taxon>Bacteria</taxon>
        <taxon>Bacillati</taxon>
        <taxon>Bacillota</taxon>
        <taxon>Bacilli</taxon>
        <taxon>Bacillales</taxon>
        <taxon>Paenibacillaceae</taxon>
        <taxon>Cohnella</taxon>
    </lineage>
</organism>
<gene>
    <name evidence="1" type="ORF">QJS35_04130</name>
</gene>
<dbReference type="Pfam" id="PF18951">
    <property type="entry name" value="DUF5695"/>
    <property type="match status" value="1"/>
</dbReference>
<protein>
    <submittedName>
        <fullName evidence="1">DUF5695 domain-containing protein</fullName>
    </submittedName>
</protein>
<evidence type="ECO:0000313" key="1">
    <source>
        <dbReference type="EMBL" id="MEQ4481577.1"/>
    </source>
</evidence>
<dbReference type="Proteomes" id="UP001493487">
    <property type="component" value="Unassembled WGS sequence"/>
</dbReference>
<dbReference type="EMBL" id="JASKHM010000002">
    <property type="protein sequence ID" value="MEQ4481577.1"/>
    <property type="molecule type" value="Genomic_DNA"/>
</dbReference>
<dbReference type="RefSeq" id="WP_232183816.1">
    <property type="nucleotide sequence ID" value="NZ_JAIOAP010000002.1"/>
</dbReference>
<keyword evidence="2" id="KW-1185">Reference proteome</keyword>
<name>A0ABV1KP52_9BACL</name>